<accession>A0ABN9KMY9</accession>
<proteinExistence type="predicted"/>
<feature type="non-terminal residue" evidence="6">
    <location>
        <position position="1"/>
    </location>
</feature>
<evidence type="ECO:0000256" key="3">
    <source>
        <dbReference type="ARBA" id="ARBA00023157"/>
    </source>
</evidence>
<feature type="domain" description="C-type lectin" evidence="5">
    <location>
        <begin position="132"/>
        <end position="240"/>
    </location>
</feature>
<dbReference type="Proteomes" id="UP001176940">
    <property type="component" value="Unassembled WGS sequence"/>
</dbReference>
<dbReference type="CDD" id="cd03593">
    <property type="entry name" value="CLECT_NK_receptors_like"/>
    <property type="match status" value="1"/>
</dbReference>
<evidence type="ECO:0000259" key="5">
    <source>
        <dbReference type="PROSITE" id="PS50041"/>
    </source>
</evidence>
<keyword evidence="4" id="KW-0812">Transmembrane</keyword>
<comment type="subcellular location">
    <subcellularLocation>
        <location evidence="1">Membrane</location>
        <topology evidence="1">Single-pass membrane protein</topology>
    </subcellularLocation>
</comment>
<dbReference type="Gene3D" id="3.10.100.10">
    <property type="entry name" value="Mannose-Binding Protein A, subunit A"/>
    <property type="match status" value="1"/>
</dbReference>
<evidence type="ECO:0000256" key="1">
    <source>
        <dbReference type="ARBA" id="ARBA00004167"/>
    </source>
</evidence>
<dbReference type="EMBL" id="CAUEEQ010000354">
    <property type="protein sequence ID" value="CAJ0916563.1"/>
    <property type="molecule type" value="Genomic_DNA"/>
</dbReference>
<dbReference type="InterPro" id="IPR016186">
    <property type="entry name" value="C-type_lectin-like/link_sf"/>
</dbReference>
<dbReference type="PANTHER" id="PTHR46746">
    <property type="entry name" value="KILLER CELL LECTIN-LIKE RECEPTOR SUBFAMILY F MEMBER 2"/>
    <property type="match status" value="1"/>
</dbReference>
<dbReference type="InterPro" id="IPR051379">
    <property type="entry name" value="C-type_Lectin_Receptor_IMM"/>
</dbReference>
<comment type="caution">
    <text evidence="6">The sequence shown here is derived from an EMBL/GenBank/DDBJ whole genome shotgun (WGS) entry which is preliminary data.</text>
</comment>
<keyword evidence="4" id="KW-1133">Transmembrane helix</keyword>
<feature type="transmembrane region" description="Helical" evidence="4">
    <location>
        <begin position="7"/>
        <end position="28"/>
    </location>
</feature>
<dbReference type="Pfam" id="PF00059">
    <property type="entry name" value="Lectin_C"/>
    <property type="match status" value="1"/>
</dbReference>
<reference evidence="6" key="1">
    <citation type="submission" date="2023-07" db="EMBL/GenBank/DDBJ databases">
        <authorList>
            <person name="Stuckert A."/>
        </authorList>
    </citation>
    <scope>NUCLEOTIDE SEQUENCE</scope>
</reference>
<dbReference type="InterPro" id="IPR016187">
    <property type="entry name" value="CTDL_fold"/>
</dbReference>
<dbReference type="InterPro" id="IPR001304">
    <property type="entry name" value="C-type_lectin-like"/>
</dbReference>
<evidence type="ECO:0000313" key="6">
    <source>
        <dbReference type="EMBL" id="CAJ0916563.1"/>
    </source>
</evidence>
<dbReference type="InterPro" id="IPR033992">
    <property type="entry name" value="NKR-like_CTLD"/>
</dbReference>
<keyword evidence="4" id="KW-0472">Membrane</keyword>
<protein>
    <recommendedName>
        <fullName evidence="5">C-type lectin domain-containing protein</fullName>
    </recommendedName>
</protein>
<keyword evidence="3" id="KW-1015">Disulfide bond</keyword>
<name>A0ABN9KMY9_9NEOB</name>
<dbReference type="PANTHER" id="PTHR46746:SF9">
    <property type="entry name" value="CD209 ANTIGEN-LIKE PROTEIN C-LIKE"/>
    <property type="match status" value="1"/>
</dbReference>
<evidence type="ECO:0000256" key="2">
    <source>
        <dbReference type="ARBA" id="ARBA00022734"/>
    </source>
</evidence>
<sequence>KPKIWTPFWKVVIVTVLLGTIIIIIRMIEVFCTYDNSYRLPASRTDCVSAGQKAEHSGDVIAVLCFTAGADSQCGKLMAGDVTDIGMFTLFLLANPHTDIEKYRKQIVKELCTDKTDSSSGCLLCPPDWRLHGDLCYYYSNVTERTWSQSRDDCKMMGADLVFIKSQEQQEIMQRSIRQRGGTYWIGLYRDGDVWRWVDGEHYSGSLIGITVQSQGRCILMTQSEYYQDNCNTARRWICVKKAVRI</sequence>
<gene>
    <name evidence="6" type="ORF">RIMI_LOCUS315234</name>
</gene>
<organism evidence="6 7">
    <name type="scientific">Ranitomeya imitator</name>
    <name type="common">mimic poison frog</name>
    <dbReference type="NCBI Taxonomy" id="111125"/>
    <lineage>
        <taxon>Eukaryota</taxon>
        <taxon>Metazoa</taxon>
        <taxon>Chordata</taxon>
        <taxon>Craniata</taxon>
        <taxon>Vertebrata</taxon>
        <taxon>Euteleostomi</taxon>
        <taxon>Amphibia</taxon>
        <taxon>Batrachia</taxon>
        <taxon>Anura</taxon>
        <taxon>Neobatrachia</taxon>
        <taxon>Hyloidea</taxon>
        <taxon>Dendrobatidae</taxon>
        <taxon>Dendrobatinae</taxon>
        <taxon>Ranitomeya</taxon>
    </lineage>
</organism>
<keyword evidence="2" id="KW-0430">Lectin</keyword>
<evidence type="ECO:0000313" key="7">
    <source>
        <dbReference type="Proteomes" id="UP001176940"/>
    </source>
</evidence>
<dbReference type="SMART" id="SM00034">
    <property type="entry name" value="CLECT"/>
    <property type="match status" value="1"/>
</dbReference>
<keyword evidence="7" id="KW-1185">Reference proteome</keyword>
<dbReference type="PROSITE" id="PS50041">
    <property type="entry name" value="C_TYPE_LECTIN_2"/>
    <property type="match status" value="1"/>
</dbReference>
<dbReference type="SUPFAM" id="SSF56436">
    <property type="entry name" value="C-type lectin-like"/>
    <property type="match status" value="1"/>
</dbReference>
<evidence type="ECO:0000256" key="4">
    <source>
        <dbReference type="SAM" id="Phobius"/>
    </source>
</evidence>